<gene>
    <name evidence="1" type="ORF">BG006_001430</name>
</gene>
<organism evidence="1 2">
    <name type="scientific">Podila minutissima</name>
    <dbReference type="NCBI Taxonomy" id="64525"/>
    <lineage>
        <taxon>Eukaryota</taxon>
        <taxon>Fungi</taxon>
        <taxon>Fungi incertae sedis</taxon>
        <taxon>Mucoromycota</taxon>
        <taxon>Mortierellomycotina</taxon>
        <taxon>Mortierellomycetes</taxon>
        <taxon>Mortierellales</taxon>
        <taxon>Mortierellaceae</taxon>
        <taxon>Podila</taxon>
    </lineage>
</organism>
<proteinExistence type="predicted"/>
<dbReference type="EMBL" id="JAAAUY010001283">
    <property type="protein sequence ID" value="KAF9323458.1"/>
    <property type="molecule type" value="Genomic_DNA"/>
</dbReference>
<accession>A0A9P5SAC5</accession>
<evidence type="ECO:0000313" key="1">
    <source>
        <dbReference type="EMBL" id="KAF9323458.1"/>
    </source>
</evidence>
<dbReference type="AlphaFoldDB" id="A0A9P5SAC5"/>
<dbReference type="Gene3D" id="3.40.50.300">
    <property type="entry name" value="P-loop containing nucleotide triphosphate hydrolases"/>
    <property type="match status" value="1"/>
</dbReference>
<protein>
    <submittedName>
        <fullName evidence="1">Uncharacterized protein</fullName>
    </submittedName>
</protein>
<evidence type="ECO:0000313" key="2">
    <source>
        <dbReference type="Proteomes" id="UP000696485"/>
    </source>
</evidence>
<dbReference type="InterPro" id="IPR027417">
    <property type="entry name" value="P-loop_NTPase"/>
</dbReference>
<keyword evidence="2" id="KW-1185">Reference proteome</keyword>
<name>A0A9P5SAC5_9FUNG</name>
<dbReference type="Proteomes" id="UP000696485">
    <property type="component" value="Unassembled WGS sequence"/>
</dbReference>
<comment type="caution">
    <text evidence="1">The sequence shown here is derived from an EMBL/GenBank/DDBJ whole genome shotgun (WGS) entry which is preliminary data.</text>
</comment>
<sequence length="435" mass="50123">MRESDAVLSRKYEALLRRPLNTSNHHHKANVEVQAGIGELGAMIVEQEQDFRTIAHNLAYHDSENLVLLHEDRYEQCIDILSIAEGQRSMYYPGKHRAATHGFIHHVNDHIDIQAHNVKVLQESGGKCQELWAVKFCRKKGHKGLFHVKIYIINKKMFAAEIEAWRTREVEFRVALEEYQTNLDIFENQNKELEAENSGDAAANVEKFYLDKRTMLDDSDDDYPIPFVKNYMDPHHGIDWKLIGNGLKATPGESAQFVTRSCLPIYNVYHSDTGAHIVFDVMRQQCDNIYDYQDALGHKKTAMKFVPQDSGTSLEEEFDICFLDTRGINDTNYRDVEHSKRIIEAMVQIQSFNLIIIIVDSGFSISKEQQVAFSDYSRVIQELQGHHDNVVFVYTHTQHEHSHHSNTEQPSKMTERHGTFGCAFRSLGRMQKTAL</sequence>
<reference evidence="1" key="1">
    <citation type="journal article" date="2020" name="Fungal Divers.">
        <title>Resolving the Mortierellaceae phylogeny through synthesis of multi-gene phylogenetics and phylogenomics.</title>
        <authorList>
            <person name="Vandepol N."/>
            <person name="Liber J."/>
            <person name="Desiro A."/>
            <person name="Na H."/>
            <person name="Kennedy M."/>
            <person name="Barry K."/>
            <person name="Grigoriev I.V."/>
            <person name="Miller A.N."/>
            <person name="O'Donnell K."/>
            <person name="Stajich J.E."/>
            <person name="Bonito G."/>
        </authorList>
    </citation>
    <scope>NUCLEOTIDE SEQUENCE</scope>
    <source>
        <strain evidence="1">NVP1</strain>
    </source>
</reference>